<evidence type="ECO:0000313" key="1">
    <source>
        <dbReference type="EMBL" id="RXF75058.1"/>
    </source>
</evidence>
<reference evidence="1 2" key="1">
    <citation type="submission" date="2018-12" db="EMBL/GenBank/DDBJ databases">
        <title>bacterium Hansschlegelia zhihuaiae S113.</title>
        <authorList>
            <person name="He J."/>
        </authorList>
    </citation>
    <scope>NUCLEOTIDE SEQUENCE [LARGE SCALE GENOMIC DNA]</scope>
    <source>
        <strain evidence="1 2">S 113</strain>
    </source>
</reference>
<accession>A0A4Q0MMS8</accession>
<evidence type="ECO:0000313" key="2">
    <source>
        <dbReference type="Proteomes" id="UP000289708"/>
    </source>
</evidence>
<protein>
    <submittedName>
        <fullName evidence="1">Regulatory protein GemA</fullName>
    </submittedName>
</protein>
<organism evidence="1 2">
    <name type="scientific">Hansschlegelia zhihuaiae</name>
    <dbReference type="NCBI Taxonomy" id="405005"/>
    <lineage>
        <taxon>Bacteria</taxon>
        <taxon>Pseudomonadati</taxon>
        <taxon>Pseudomonadota</taxon>
        <taxon>Alphaproteobacteria</taxon>
        <taxon>Hyphomicrobiales</taxon>
        <taxon>Methylopilaceae</taxon>
        <taxon>Hansschlegelia</taxon>
    </lineage>
</organism>
<keyword evidence="2" id="KW-1185">Reference proteome</keyword>
<comment type="caution">
    <text evidence="1">The sequence shown here is derived from an EMBL/GenBank/DDBJ whole genome shotgun (WGS) entry which is preliminary data.</text>
</comment>
<dbReference type="OrthoDB" id="7353918at2"/>
<dbReference type="AlphaFoldDB" id="A0A4Q0MMS8"/>
<dbReference type="Pfam" id="PF06252">
    <property type="entry name" value="GemA"/>
    <property type="match status" value="1"/>
</dbReference>
<sequence length="211" mass="23393">MTQPASGGQIRMIHKLARQAGLDEDMRRDLMERETGKRSVKELDIRGAIKVIDRLQELPQARESRARGALKLDGPYAGKIRALWISGWHLGVVHDRSDTAMVAFVERQTRIQNLAWLRDPADARKVVEALKSWLSRKAEVAWGDEDASGLGAKRAVYLAIRRALTPLGVDPNQVEFPGRYGLPRGATDLDELIKRAGARLRQARAAKSGGA</sequence>
<name>A0A4Q0MMS8_9HYPH</name>
<dbReference type="InterPro" id="IPR009363">
    <property type="entry name" value="Phage_Mu_Gp16"/>
</dbReference>
<gene>
    <name evidence="1" type="ORF">EK403_03145</name>
</gene>
<proteinExistence type="predicted"/>
<dbReference type="EMBL" id="RYFI01000002">
    <property type="protein sequence ID" value="RXF75058.1"/>
    <property type="molecule type" value="Genomic_DNA"/>
</dbReference>
<dbReference type="RefSeq" id="WP_128776048.1">
    <property type="nucleotide sequence ID" value="NZ_RYFI01000002.1"/>
</dbReference>
<dbReference type="Proteomes" id="UP000289708">
    <property type="component" value="Unassembled WGS sequence"/>
</dbReference>